<dbReference type="Gene3D" id="3.40.50.720">
    <property type="entry name" value="NAD(P)-binding Rossmann-like Domain"/>
    <property type="match status" value="1"/>
</dbReference>
<evidence type="ECO:0000313" key="6">
    <source>
        <dbReference type="Proteomes" id="UP001560296"/>
    </source>
</evidence>
<dbReference type="InterPro" id="IPR002347">
    <property type="entry name" value="SDR_fam"/>
</dbReference>
<dbReference type="SMART" id="SM00822">
    <property type="entry name" value="PKS_KR"/>
    <property type="match status" value="1"/>
</dbReference>
<evidence type="ECO:0000259" key="4">
    <source>
        <dbReference type="SMART" id="SM00822"/>
    </source>
</evidence>
<dbReference type="PANTHER" id="PTHR44169:SF6">
    <property type="entry name" value="NADPH-DEPENDENT 1-ACYLDIHYDROXYACETONE PHOSPHATE REDUCTASE"/>
    <property type="match status" value="1"/>
</dbReference>
<dbReference type="InterPro" id="IPR057326">
    <property type="entry name" value="KR_dom"/>
</dbReference>
<dbReference type="InterPro" id="IPR020904">
    <property type="entry name" value="Sc_DH/Rdtase_CS"/>
</dbReference>
<dbReference type="EMBL" id="JBFTEG010000007">
    <property type="protein sequence ID" value="MEX6502554.1"/>
    <property type="molecule type" value="Genomic_DNA"/>
</dbReference>
<dbReference type="PRINTS" id="PR00081">
    <property type="entry name" value="GDHRDH"/>
</dbReference>
<evidence type="ECO:0000313" key="5">
    <source>
        <dbReference type="EMBL" id="MEX6502554.1"/>
    </source>
</evidence>
<dbReference type="CDD" id="cd05374">
    <property type="entry name" value="17beta-HSD-like_SDR_c"/>
    <property type="match status" value="1"/>
</dbReference>
<dbReference type="PROSITE" id="PS00061">
    <property type="entry name" value="ADH_SHORT"/>
    <property type="match status" value="1"/>
</dbReference>
<keyword evidence="6" id="KW-1185">Reference proteome</keyword>
<evidence type="ECO:0000256" key="2">
    <source>
        <dbReference type="ARBA" id="ARBA00023002"/>
    </source>
</evidence>
<dbReference type="PANTHER" id="PTHR44169">
    <property type="entry name" value="NADPH-DEPENDENT 1-ACYLDIHYDROXYACETONE PHOSPHATE REDUCTASE"/>
    <property type="match status" value="1"/>
</dbReference>
<gene>
    <name evidence="5" type="ORF">AB5S05_10810</name>
</gene>
<dbReference type="Proteomes" id="UP001560296">
    <property type="component" value="Unassembled WGS sequence"/>
</dbReference>
<organism evidence="5 6">
    <name type="scientific">Pseudomonas zhanjiangensis</name>
    <dbReference type="NCBI Taxonomy" id="3239015"/>
    <lineage>
        <taxon>Bacteria</taxon>
        <taxon>Pseudomonadati</taxon>
        <taxon>Pseudomonadota</taxon>
        <taxon>Gammaproteobacteria</taxon>
        <taxon>Pseudomonadales</taxon>
        <taxon>Pseudomonadaceae</taxon>
        <taxon>Pseudomonas</taxon>
    </lineage>
</organism>
<dbReference type="SUPFAM" id="SSF51735">
    <property type="entry name" value="NAD(P)-binding Rossmann-fold domains"/>
    <property type="match status" value="1"/>
</dbReference>
<feature type="domain" description="Ketoreductase" evidence="4">
    <location>
        <begin position="3"/>
        <end position="177"/>
    </location>
</feature>
<keyword evidence="2" id="KW-0560">Oxidoreductase</keyword>
<reference evidence="5 6" key="1">
    <citation type="submission" date="2024-07" db="EMBL/GenBank/DDBJ databases">
        <authorList>
            <person name="Li M."/>
        </authorList>
    </citation>
    <scope>NUCLEOTIDE SEQUENCE [LARGE SCALE GENOMIC DNA]</scope>
    <source>
        <strain evidence="5 6">25A3E</strain>
    </source>
</reference>
<evidence type="ECO:0000256" key="1">
    <source>
        <dbReference type="ARBA" id="ARBA00006484"/>
    </source>
</evidence>
<proteinExistence type="inferred from homology"/>
<dbReference type="RefSeq" id="WP_369287521.1">
    <property type="nucleotide sequence ID" value="NZ_JBFTEG010000007.1"/>
</dbReference>
<dbReference type="Pfam" id="PF00106">
    <property type="entry name" value="adh_short"/>
    <property type="match status" value="1"/>
</dbReference>
<protein>
    <submittedName>
        <fullName evidence="5">SDR family NAD(P)-dependent oxidoreductase</fullName>
    </submittedName>
</protein>
<dbReference type="PRINTS" id="PR00080">
    <property type="entry name" value="SDRFAMILY"/>
</dbReference>
<dbReference type="InterPro" id="IPR036291">
    <property type="entry name" value="NAD(P)-bd_dom_sf"/>
</dbReference>
<accession>A0ABV3YTS5</accession>
<name>A0ABV3YTS5_9PSED</name>
<sequence>MSRIYLISGCSSGIGRELALQLSAQGHTVFAGVRNPQSLASIASRSLIPLRLDVTDAGQIGAAFEQIRAHAGYLDGLINNAGYGAMGPLLEMQAAEVQAQFATNVFAPLALSRQLLPLLLEGAKPLIVNIGSSAGILATPFSGAYCASKAALHALSDVLRMELAPLGIQVMTVYPGAVASAFGDNAARRLGATLAADSRYRAIAAAIEQRAQISSESPTSPKAFARTLVAKLLAKAPPAEARIGHGSTLMPLAQRLLPLAWKDRLLRRRFQLDRLGPNGEVRHDH</sequence>
<evidence type="ECO:0000256" key="3">
    <source>
        <dbReference type="RuleBase" id="RU000363"/>
    </source>
</evidence>
<comment type="caution">
    <text evidence="5">The sequence shown here is derived from an EMBL/GenBank/DDBJ whole genome shotgun (WGS) entry which is preliminary data.</text>
</comment>
<comment type="similarity">
    <text evidence="1 3">Belongs to the short-chain dehydrogenases/reductases (SDR) family.</text>
</comment>